<feature type="domain" description="AAA+ ATPase" evidence="1">
    <location>
        <begin position="14"/>
        <end position="145"/>
    </location>
</feature>
<dbReference type="Pfam" id="PF18128">
    <property type="entry name" value="HydF_dimer"/>
    <property type="match status" value="1"/>
</dbReference>
<dbReference type="GO" id="GO:0005525">
    <property type="term" value="F:GTP binding"/>
    <property type="evidence" value="ECO:0007669"/>
    <property type="project" value="InterPro"/>
</dbReference>
<dbReference type="Proteomes" id="UP000001732">
    <property type="component" value="Chromosome"/>
</dbReference>
<organism evidence="2 3">
    <name type="scientific">Coprothermobacter proteolyticus (strain ATCC 35245 / DSM 5265 / OCM 4 / BT)</name>
    <dbReference type="NCBI Taxonomy" id="309798"/>
    <lineage>
        <taxon>Bacteria</taxon>
        <taxon>Pseudomonadati</taxon>
        <taxon>Coprothermobacterota</taxon>
        <taxon>Coprothermobacteria</taxon>
        <taxon>Coprothermobacterales</taxon>
        <taxon>Coprothermobacteraceae</taxon>
        <taxon>Coprothermobacter</taxon>
    </lineage>
</organism>
<accession>B5Y6W2</accession>
<evidence type="ECO:0000313" key="3">
    <source>
        <dbReference type="Proteomes" id="UP000001732"/>
    </source>
</evidence>
<dbReference type="RefSeq" id="WP_012543568.1">
    <property type="nucleotide sequence ID" value="NC_011295.1"/>
</dbReference>
<dbReference type="InterPro" id="IPR023873">
    <property type="entry name" value="FeFe-hyd_GTPase_HydF"/>
</dbReference>
<gene>
    <name evidence="2" type="ordered locus">COPRO5265_0138</name>
</gene>
<evidence type="ECO:0000313" key="2">
    <source>
        <dbReference type="EMBL" id="ACI16916.1"/>
    </source>
</evidence>
<dbReference type="InterPro" id="IPR041606">
    <property type="entry name" value="HydF_dimer"/>
</dbReference>
<dbReference type="Gene3D" id="3.40.50.11420">
    <property type="match status" value="1"/>
</dbReference>
<dbReference type="KEGG" id="cpo:COPRO5265_0138"/>
<dbReference type="Gene3D" id="3.40.50.300">
    <property type="entry name" value="P-loop containing nucleotide triphosphate hydrolases"/>
    <property type="match status" value="1"/>
</dbReference>
<sequence length="424" mass="46087">MTSLNEGLIPHTAFRKHIAIVGRRNVGKSSLINAIAGQDIALVSDVPGTTTDPVYKTLEVKPLGPVTLIDTPGLDDEGLLGQKRVERAKRALYKADAAILVVDDKPGAFEDFIVSLLRNLSIPFVIAVNKSDVTEDTKTLVKDYEPFNVPVVKVAAAQGKNISELIQVLSSLLPDEEEKPLVAHLLGQNKTAVLVIPVDKAAPKGRLIMPQVEAIRDIIDHGGIAVVTRPPELKETLEKLQYNVDLVVTDSQVIIDVDKVVPPQIPLTTFSILEAANKSDLTLFLEGINALQKLHDGDCVAVVEACSHVPTCDDIGRVKIPRWIEEKLHIKLQYKFFAGKEFPEASSLQGCKLIIHCGGCVLTRNMFMRRMQLAKRLDLPVVNYGMLISYLHGSLEKAIKPLLAFSYPPATGGNTATLPGSSGV</sequence>
<dbReference type="GO" id="GO:0002098">
    <property type="term" value="P:tRNA wobble uridine modification"/>
    <property type="evidence" value="ECO:0007669"/>
    <property type="project" value="TreeGrafter"/>
</dbReference>
<dbReference type="CDD" id="cd00880">
    <property type="entry name" value="Era_like"/>
    <property type="match status" value="1"/>
</dbReference>
<reference evidence="2 3" key="2">
    <citation type="journal article" date="2014" name="Genome Announc.">
        <title>Complete Genome Sequence of Coprothermobacter proteolyticus DSM 5265.</title>
        <authorList>
            <person name="Alexiev A."/>
            <person name="Coil D.A."/>
            <person name="Badger J.H."/>
            <person name="Enticknap J."/>
            <person name="Ward N."/>
            <person name="Robb F.T."/>
            <person name="Eisen J.A."/>
        </authorList>
    </citation>
    <scope>NUCLEOTIDE SEQUENCE [LARGE SCALE GENOMIC DNA]</scope>
    <source>
        <strain evidence="3">ATCC 35245 / DSM 5265 / OCM 4 / BT</strain>
    </source>
</reference>
<dbReference type="InterPro" id="IPR005225">
    <property type="entry name" value="Small_GTP-bd"/>
</dbReference>
<dbReference type="Pfam" id="PF18133">
    <property type="entry name" value="HydF_tetramer"/>
    <property type="match status" value="1"/>
</dbReference>
<dbReference type="PANTHER" id="PTHR42714:SF6">
    <property type="entry name" value="TRANSLATION INITIATION FACTOR IF-2"/>
    <property type="match status" value="1"/>
</dbReference>
<dbReference type="SMART" id="SM00382">
    <property type="entry name" value="AAA"/>
    <property type="match status" value="1"/>
</dbReference>
<dbReference type="InterPro" id="IPR027417">
    <property type="entry name" value="P-loop_NTPase"/>
</dbReference>
<dbReference type="NCBIfam" id="TIGR03918">
    <property type="entry name" value="GTP_HydF"/>
    <property type="match status" value="1"/>
</dbReference>
<dbReference type="STRING" id="309798.COPRO5265_0138"/>
<dbReference type="NCBIfam" id="TIGR00231">
    <property type="entry name" value="small_GTP"/>
    <property type="match status" value="1"/>
</dbReference>
<dbReference type="Gene3D" id="3.40.50.11410">
    <property type="match status" value="1"/>
</dbReference>
<dbReference type="eggNOG" id="COG1160">
    <property type="taxonomic scope" value="Bacteria"/>
</dbReference>
<dbReference type="InterPro" id="IPR006073">
    <property type="entry name" value="GTP-bd"/>
</dbReference>
<proteinExistence type="predicted"/>
<evidence type="ECO:0000259" key="1">
    <source>
        <dbReference type="SMART" id="SM00382"/>
    </source>
</evidence>
<dbReference type="InterPro" id="IPR040644">
    <property type="entry name" value="HydF_tetramer"/>
</dbReference>
<keyword evidence="3" id="KW-1185">Reference proteome</keyword>
<dbReference type="SUPFAM" id="SSF52540">
    <property type="entry name" value="P-loop containing nucleoside triphosphate hydrolases"/>
    <property type="match status" value="1"/>
</dbReference>
<dbReference type="InterPro" id="IPR003593">
    <property type="entry name" value="AAA+_ATPase"/>
</dbReference>
<dbReference type="Pfam" id="PF01926">
    <property type="entry name" value="MMR_HSR1"/>
    <property type="match status" value="1"/>
</dbReference>
<name>B5Y6W2_COPPD</name>
<dbReference type="GO" id="GO:0030488">
    <property type="term" value="P:tRNA methylation"/>
    <property type="evidence" value="ECO:0007669"/>
    <property type="project" value="TreeGrafter"/>
</dbReference>
<dbReference type="PANTHER" id="PTHR42714">
    <property type="entry name" value="TRNA MODIFICATION GTPASE GTPBP3"/>
    <property type="match status" value="1"/>
</dbReference>
<protein>
    <submittedName>
        <fullName evidence="2">Small GTP-binding protein domain</fullName>
    </submittedName>
</protein>
<dbReference type="GO" id="GO:0005737">
    <property type="term" value="C:cytoplasm"/>
    <property type="evidence" value="ECO:0007669"/>
    <property type="project" value="TreeGrafter"/>
</dbReference>
<dbReference type="OrthoDB" id="9811338at2"/>
<dbReference type="AlphaFoldDB" id="B5Y6W2"/>
<reference evidence="3" key="1">
    <citation type="submission" date="2008-08" db="EMBL/GenBank/DDBJ databases">
        <title>The complete genome sequence of Coprothermobacter proteolyticus strain ATCC 5245 / DSM 5265 / BT.</title>
        <authorList>
            <person name="Dodson R.J."/>
            <person name="Durkin A.S."/>
            <person name="Wu M."/>
            <person name="Eisen J."/>
            <person name="Sutton G."/>
        </authorList>
    </citation>
    <scope>NUCLEOTIDE SEQUENCE [LARGE SCALE GENOMIC DNA]</scope>
    <source>
        <strain evidence="3">ATCC 35245 / DSM 5265 / OCM 4 / BT</strain>
    </source>
</reference>
<dbReference type="EMBL" id="CP001145">
    <property type="protein sequence ID" value="ACI16916.1"/>
    <property type="molecule type" value="Genomic_DNA"/>
</dbReference>